<comment type="cofactor">
    <cofactor evidence="1">
        <name>[4Fe-4S] cluster</name>
        <dbReference type="ChEBI" id="CHEBI:49883"/>
    </cofactor>
</comment>
<dbReference type="PANTHER" id="PTHR11228">
    <property type="entry name" value="RADICAL SAM DOMAIN PROTEIN"/>
    <property type="match status" value="1"/>
</dbReference>
<protein>
    <submittedName>
        <fullName evidence="8">Radical SAM</fullName>
    </submittedName>
</protein>
<dbReference type="Pfam" id="PF04055">
    <property type="entry name" value="Radical_SAM"/>
    <property type="match status" value="1"/>
</dbReference>
<name>Q30U53_SULDN</name>
<dbReference type="GO" id="GO:0051536">
    <property type="term" value="F:iron-sulfur cluster binding"/>
    <property type="evidence" value="ECO:0007669"/>
    <property type="project" value="UniProtKB-KW"/>
</dbReference>
<keyword evidence="6" id="KW-0411">Iron-sulfur</keyword>
<dbReference type="AlphaFoldDB" id="Q30U53"/>
<gene>
    <name evidence="8" type="ordered locus">Suden_0197</name>
</gene>
<organism evidence="8 9">
    <name type="scientific">Sulfurimonas denitrificans (strain ATCC 33889 / DSM 1251)</name>
    <name type="common">Thiomicrospira denitrificans (strain ATCC 33889 / DSM 1251)</name>
    <dbReference type="NCBI Taxonomy" id="326298"/>
    <lineage>
        <taxon>Bacteria</taxon>
        <taxon>Pseudomonadati</taxon>
        <taxon>Campylobacterota</taxon>
        <taxon>Epsilonproteobacteria</taxon>
        <taxon>Campylobacterales</taxon>
        <taxon>Sulfurimonadaceae</taxon>
        <taxon>Sulfurimonas</taxon>
    </lineage>
</organism>
<dbReference type="InterPro" id="IPR023885">
    <property type="entry name" value="4Fe4S-binding_SPASM_dom"/>
</dbReference>
<evidence type="ECO:0000256" key="1">
    <source>
        <dbReference type="ARBA" id="ARBA00001966"/>
    </source>
</evidence>
<dbReference type="InterPro" id="IPR050377">
    <property type="entry name" value="Radical_SAM_PqqE_MftC-like"/>
</dbReference>
<dbReference type="PROSITE" id="PS51918">
    <property type="entry name" value="RADICAL_SAM"/>
    <property type="match status" value="1"/>
</dbReference>
<keyword evidence="4" id="KW-0479">Metal-binding</keyword>
<dbReference type="InterPro" id="IPR058240">
    <property type="entry name" value="rSAM_sf"/>
</dbReference>
<dbReference type="GO" id="GO:0003824">
    <property type="term" value="F:catalytic activity"/>
    <property type="evidence" value="ECO:0007669"/>
    <property type="project" value="InterPro"/>
</dbReference>
<dbReference type="CDD" id="cd01335">
    <property type="entry name" value="Radical_SAM"/>
    <property type="match status" value="1"/>
</dbReference>
<dbReference type="GO" id="GO:0046872">
    <property type="term" value="F:metal ion binding"/>
    <property type="evidence" value="ECO:0007669"/>
    <property type="project" value="UniProtKB-KW"/>
</dbReference>
<evidence type="ECO:0000313" key="8">
    <source>
        <dbReference type="EMBL" id="ABB43478.1"/>
    </source>
</evidence>
<dbReference type="SUPFAM" id="SSF102114">
    <property type="entry name" value="Radical SAM enzymes"/>
    <property type="match status" value="1"/>
</dbReference>
<dbReference type="HOGENOM" id="CLU_009273_1_2_7"/>
<dbReference type="SFLD" id="SFLDG01067">
    <property type="entry name" value="SPASM/twitch_domain_containing"/>
    <property type="match status" value="1"/>
</dbReference>
<dbReference type="Gene3D" id="3.20.20.70">
    <property type="entry name" value="Aldolase class I"/>
    <property type="match status" value="1"/>
</dbReference>
<dbReference type="SFLD" id="SFLDS00029">
    <property type="entry name" value="Radical_SAM"/>
    <property type="match status" value="1"/>
</dbReference>
<keyword evidence="9" id="KW-1185">Reference proteome</keyword>
<dbReference type="Proteomes" id="UP000002714">
    <property type="component" value="Chromosome"/>
</dbReference>
<feature type="domain" description="Radical SAM core" evidence="7">
    <location>
        <begin position="41"/>
        <end position="267"/>
    </location>
</feature>
<evidence type="ECO:0000256" key="3">
    <source>
        <dbReference type="ARBA" id="ARBA00022691"/>
    </source>
</evidence>
<dbReference type="InterPro" id="IPR034391">
    <property type="entry name" value="AdoMet-like_SPASM_containing"/>
</dbReference>
<evidence type="ECO:0000259" key="7">
    <source>
        <dbReference type="PROSITE" id="PS51918"/>
    </source>
</evidence>
<evidence type="ECO:0000256" key="6">
    <source>
        <dbReference type="ARBA" id="ARBA00023014"/>
    </source>
</evidence>
<dbReference type="PANTHER" id="PTHR11228:SF7">
    <property type="entry name" value="PQQA PEPTIDE CYCLASE"/>
    <property type="match status" value="1"/>
</dbReference>
<dbReference type="CDD" id="cd21109">
    <property type="entry name" value="SPASM"/>
    <property type="match status" value="1"/>
</dbReference>
<keyword evidence="5" id="KW-0408">Iron</keyword>
<keyword evidence="2" id="KW-0004">4Fe-4S</keyword>
<proteinExistence type="predicted"/>
<accession>Q30U53</accession>
<keyword evidence="3" id="KW-0949">S-adenosyl-L-methionine</keyword>
<sequence>MSYVNNKNLIYKFYSTRSLKGFAKNFLLKSMAGQKMFLYNKNIPRVINISFNEHTCMFKCKICPYSQNEVADMYKQKKEMSFETLKNIVSSVPNDSFYSFDISSIGETLEFKNLAKFISYMKEQKPLVNTIISTNGLLLNEKIARDLIKSGLDNIQFSLFAGDEDGHKFVTQSDSFTKVKKNIINFKKIKDSLGSKTPFTQTFMIETKENKHLSNSFVEKWSSFVDKAFIRHMYKMGHPIDGMTPSYEDENHKKERYPCVAPWYSTSIISNGDVLGCYMFNWHAKEKESMVIGNINKNTLSEIYTSKNNQDFRDNQLDLNFKSCEACKDCNLWDAYTNIWEKDSKSYKYSSLKVFDFFNTKLEYRGG</sequence>
<dbReference type="KEGG" id="tdn:Suden_0197"/>
<dbReference type="OrthoDB" id="5449627at2"/>
<evidence type="ECO:0000256" key="5">
    <source>
        <dbReference type="ARBA" id="ARBA00023004"/>
    </source>
</evidence>
<evidence type="ECO:0000256" key="2">
    <source>
        <dbReference type="ARBA" id="ARBA00022485"/>
    </source>
</evidence>
<dbReference type="RefSeq" id="WP_011371833.1">
    <property type="nucleotide sequence ID" value="NC_007575.1"/>
</dbReference>
<dbReference type="STRING" id="326298.Suden_0197"/>
<dbReference type="InterPro" id="IPR013785">
    <property type="entry name" value="Aldolase_TIM"/>
</dbReference>
<evidence type="ECO:0000256" key="4">
    <source>
        <dbReference type="ARBA" id="ARBA00022723"/>
    </source>
</evidence>
<evidence type="ECO:0000313" key="9">
    <source>
        <dbReference type="Proteomes" id="UP000002714"/>
    </source>
</evidence>
<dbReference type="InterPro" id="IPR007197">
    <property type="entry name" value="rSAM"/>
</dbReference>
<dbReference type="EMBL" id="CP000153">
    <property type="protein sequence ID" value="ABB43478.1"/>
    <property type="molecule type" value="Genomic_DNA"/>
</dbReference>
<dbReference type="SFLD" id="SFLDG01387">
    <property type="entry name" value="BtrN-like_SPASM_domain_contain"/>
    <property type="match status" value="1"/>
</dbReference>
<dbReference type="Pfam" id="PF13186">
    <property type="entry name" value="SPASM"/>
    <property type="match status" value="1"/>
</dbReference>
<dbReference type="eggNOG" id="COG0535">
    <property type="taxonomic scope" value="Bacteria"/>
</dbReference>
<reference evidence="8 9" key="1">
    <citation type="journal article" date="2008" name="Appl. Environ. Microbiol.">
        <title>Genome of the epsilonproteobacterial chemolithoautotroph Sulfurimonas denitrificans.</title>
        <authorList>
            <person name="Sievert S.M."/>
            <person name="Scott K.M."/>
            <person name="Klotz M.G."/>
            <person name="Chain P.S.G."/>
            <person name="Hauser L.J."/>
            <person name="Hemp J."/>
            <person name="Huegler M."/>
            <person name="Land M."/>
            <person name="Lapidus A."/>
            <person name="Larimer F.W."/>
            <person name="Lucas S."/>
            <person name="Malfatti S.A."/>
            <person name="Meyer F."/>
            <person name="Paulsen I.T."/>
            <person name="Ren Q."/>
            <person name="Simon J."/>
            <person name="Bailey K."/>
            <person name="Diaz E."/>
            <person name="Fitzpatrick K.A."/>
            <person name="Glover B."/>
            <person name="Gwatney N."/>
            <person name="Korajkic A."/>
            <person name="Long A."/>
            <person name="Mobberley J.M."/>
            <person name="Pantry S.N."/>
            <person name="Pazder G."/>
            <person name="Peterson S."/>
            <person name="Quintanilla J.D."/>
            <person name="Sprinkle R."/>
            <person name="Stephens J."/>
            <person name="Thomas P."/>
            <person name="Vaughn R."/>
            <person name="Weber M.J."/>
            <person name="Wooten L.L."/>
        </authorList>
    </citation>
    <scope>NUCLEOTIDE SEQUENCE [LARGE SCALE GENOMIC DNA]</scope>
    <source>
        <strain evidence="9">ATCC 33889 / DSM 1251</strain>
    </source>
</reference>